<comment type="caution">
    <text evidence="8">The sequence shown here is derived from an EMBL/GenBank/DDBJ whole genome shotgun (WGS) entry which is preliminary data.</text>
</comment>
<dbReference type="SMART" id="SM00054">
    <property type="entry name" value="EFh"/>
    <property type="match status" value="2"/>
</dbReference>
<dbReference type="Gene3D" id="1.10.238.10">
    <property type="entry name" value="EF-hand"/>
    <property type="match status" value="1"/>
</dbReference>
<feature type="domain" description="EF-hand" evidence="7">
    <location>
        <begin position="28"/>
        <end position="63"/>
    </location>
</feature>
<dbReference type="GO" id="GO:0016272">
    <property type="term" value="C:prefoldin complex"/>
    <property type="evidence" value="ECO:0007669"/>
    <property type="project" value="InterPro"/>
</dbReference>
<dbReference type="InterPro" id="IPR011992">
    <property type="entry name" value="EF-hand-dom_pair"/>
</dbReference>
<comment type="similarity">
    <text evidence="2">Belongs to the prefoldin subunit beta family.</text>
</comment>
<reference evidence="8" key="1">
    <citation type="submission" date="2021-12" db="EMBL/GenBank/DDBJ databases">
        <title>Prjna785345.</title>
        <authorList>
            <person name="Rujirawat T."/>
            <person name="Krajaejun T."/>
        </authorList>
    </citation>
    <scope>NUCLEOTIDE SEQUENCE</scope>
    <source>
        <strain evidence="8">Pi057C3</strain>
    </source>
</reference>
<dbReference type="Proteomes" id="UP001209570">
    <property type="component" value="Unassembled WGS sequence"/>
</dbReference>
<keyword evidence="3" id="KW-0677">Repeat</keyword>
<dbReference type="EMBL" id="JAKCXM010000245">
    <property type="protein sequence ID" value="KAJ0397586.1"/>
    <property type="molecule type" value="Genomic_DNA"/>
</dbReference>
<protein>
    <recommendedName>
        <fullName evidence="7">EF-hand domain-containing protein</fullName>
    </recommendedName>
</protein>
<dbReference type="InterPro" id="IPR016661">
    <property type="entry name" value="PFDN4"/>
</dbReference>
<dbReference type="GO" id="GO:0043226">
    <property type="term" value="C:organelle"/>
    <property type="evidence" value="ECO:0007669"/>
    <property type="project" value="UniProtKB-ARBA"/>
</dbReference>
<accession>A0AAD5Q8T7</accession>
<keyword evidence="9" id="KW-1185">Reference proteome</keyword>
<dbReference type="InterPro" id="IPR002048">
    <property type="entry name" value="EF_hand_dom"/>
</dbReference>
<evidence type="ECO:0000256" key="5">
    <source>
        <dbReference type="ARBA" id="ARBA00023186"/>
    </source>
</evidence>
<dbReference type="FunFam" id="1.10.238.10:FF:000178">
    <property type="entry name" value="Calmodulin-2 A"/>
    <property type="match status" value="1"/>
</dbReference>
<evidence type="ECO:0000259" key="7">
    <source>
        <dbReference type="PROSITE" id="PS50222"/>
    </source>
</evidence>
<organism evidence="8 9">
    <name type="scientific">Pythium insidiosum</name>
    <name type="common">Pythiosis disease agent</name>
    <dbReference type="NCBI Taxonomy" id="114742"/>
    <lineage>
        <taxon>Eukaryota</taxon>
        <taxon>Sar</taxon>
        <taxon>Stramenopiles</taxon>
        <taxon>Oomycota</taxon>
        <taxon>Peronosporomycetes</taxon>
        <taxon>Pythiales</taxon>
        <taxon>Pythiaceae</taxon>
        <taxon>Pythium</taxon>
    </lineage>
</organism>
<dbReference type="PROSITE" id="PS50222">
    <property type="entry name" value="EF_HAND_2"/>
    <property type="match status" value="2"/>
</dbReference>
<dbReference type="AlphaFoldDB" id="A0AAD5Q8T7"/>
<dbReference type="CDD" id="cd23165">
    <property type="entry name" value="Prefoldin_4"/>
    <property type="match status" value="1"/>
</dbReference>
<dbReference type="PANTHER" id="PTHR21100:SF9">
    <property type="entry name" value="PREFOLDIN SUBUNIT 4"/>
    <property type="match status" value="1"/>
</dbReference>
<feature type="coiled-coil region" evidence="6">
    <location>
        <begin position="159"/>
        <end position="186"/>
    </location>
</feature>
<dbReference type="InterPro" id="IPR018247">
    <property type="entry name" value="EF_Hand_1_Ca_BS"/>
</dbReference>
<evidence type="ECO:0000256" key="6">
    <source>
        <dbReference type="SAM" id="Coils"/>
    </source>
</evidence>
<dbReference type="Pfam" id="PF01920">
    <property type="entry name" value="Prefoldin_2"/>
    <property type="match status" value="1"/>
</dbReference>
<evidence type="ECO:0000256" key="2">
    <source>
        <dbReference type="ARBA" id="ARBA00008045"/>
    </source>
</evidence>
<evidence type="ECO:0000256" key="1">
    <source>
        <dbReference type="ARBA" id="ARBA00005253"/>
    </source>
</evidence>
<comment type="similarity">
    <text evidence="1">Belongs to the centrin family.</text>
</comment>
<keyword evidence="4" id="KW-0106">Calcium</keyword>
<evidence type="ECO:0000256" key="3">
    <source>
        <dbReference type="ARBA" id="ARBA00022737"/>
    </source>
</evidence>
<dbReference type="SUPFAM" id="SSF47473">
    <property type="entry name" value="EF-hand"/>
    <property type="match status" value="1"/>
</dbReference>
<dbReference type="InterPro" id="IPR002777">
    <property type="entry name" value="PFD_beta-like"/>
</dbReference>
<keyword evidence="6" id="KW-0175">Coiled coil</keyword>
<evidence type="ECO:0000313" key="8">
    <source>
        <dbReference type="EMBL" id="KAJ0397586.1"/>
    </source>
</evidence>
<name>A0AAD5Q8T7_PYTIN</name>
<dbReference type="GO" id="GO:0051082">
    <property type="term" value="F:unfolded protein binding"/>
    <property type="evidence" value="ECO:0007669"/>
    <property type="project" value="InterPro"/>
</dbReference>
<dbReference type="GO" id="GO:0005509">
    <property type="term" value="F:calcium ion binding"/>
    <property type="evidence" value="ECO:0007669"/>
    <property type="project" value="InterPro"/>
</dbReference>
<gene>
    <name evidence="8" type="ORF">P43SY_001656</name>
</gene>
<dbReference type="GO" id="GO:0005737">
    <property type="term" value="C:cytoplasm"/>
    <property type="evidence" value="ECO:0007669"/>
    <property type="project" value="TreeGrafter"/>
</dbReference>
<keyword evidence="5" id="KW-0143">Chaperone</keyword>
<evidence type="ECO:0000313" key="9">
    <source>
        <dbReference type="Proteomes" id="UP001209570"/>
    </source>
</evidence>
<proteinExistence type="inferred from homology"/>
<dbReference type="GO" id="GO:0006457">
    <property type="term" value="P:protein folding"/>
    <property type="evidence" value="ECO:0007669"/>
    <property type="project" value="InterPro"/>
</dbReference>
<dbReference type="PROSITE" id="PS00018">
    <property type="entry name" value="EF_HAND_1"/>
    <property type="match status" value="2"/>
</dbReference>
<dbReference type="CDD" id="cd00051">
    <property type="entry name" value="EFh"/>
    <property type="match status" value="1"/>
</dbReference>
<sequence length="207" mass="23462">MQAKVRVGPIETWIPSLPESLKHEFSLDELEQMMQQFCEFDDSGDGSIAADELVALMRSMGIETSHSEMQALIDKVDDNRSGELEFGEFVRVRREDQMKINEFGRNNARLYEIRDLKKALQDKLDTLDDANTELMMGDGGNVELLVGESFVEASEDFATEYLEKLVEETKQKVDALTAEEGQLEARQAVLKKALYGRFGQSINLEDK</sequence>
<evidence type="ECO:0000256" key="4">
    <source>
        <dbReference type="ARBA" id="ARBA00022837"/>
    </source>
</evidence>
<dbReference type="Pfam" id="PF13499">
    <property type="entry name" value="EF-hand_7"/>
    <property type="match status" value="1"/>
</dbReference>
<dbReference type="PANTHER" id="PTHR21100">
    <property type="entry name" value="PREFOLDIN SUBUNIT 4"/>
    <property type="match status" value="1"/>
</dbReference>
<feature type="domain" description="EF-hand" evidence="7">
    <location>
        <begin position="64"/>
        <end position="99"/>
    </location>
</feature>